<proteinExistence type="predicted"/>
<organism evidence="1 2">
    <name type="scientific">Cymbomonas tetramitiformis</name>
    <dbReference type="NCBI Taxonomy" id="36881"/>
    <lineage>
        <taxon>Eukaryota</taxon>
        <taxon>Viridiplantae</taxon>
        <taxon>Chlorophyta</taxon>
        <taxon>Pyramimonadophyceae</taxon>
        <taxon>Pyramimonadales</taxon>
        <taxon>Pyramimonadaceae</taxon>
        <taxon>Cymbomonas</taxon>
    </lineage>
</organism>
<evidence type="ECO:0000313" key="2">
    <source>
        <dbReference type="Proteomes" id="UP001190700"/>
    </source>
</evidence>
<dbReference type="EMBL" id="LGRX02029928">
    <property type="protein sequence ID" value="KAK3246330.1"/>
    <property type="molecule type" value="Genomic_DNA"/>
</dbReference>
<keyword evidence="2" id="KW-1185">Reference proteome</keyword>
<protein>
    <submittedName>
        <fullName evidence="1">Uncharacterized protein</fullName>
    </submittedName>
</protein>
<sequence>MDLAGAQAVVDKLFELQKAGNYEEAAALFSEDGVAELPMMLGSHNGRAAIIETWKSSDVAGKIASSAPNLSKLSAMDDGTFKRSMETSWMGIPYTFNQYFTFNGGLITKMSTAAFS</sequence>
<dbReference type="Proteomes" id="UP001190700">
    <property type="component" value="Unassembled WGS sequence"/>
</dbReference>
<dbReference type="InterPro" id="IPR032710">
    <property type="entry name" value="NTF2-like_dom_sf"/>
</dbReference>
<gene>
    <name evidence="1" type="ORF">CYMTET_44129</name>
</gene>
<dbReference type="SUPFAM" id="SSF54427">
    <property type="entry name" value="NTF2-like"/>
    <property type="match status" value="1"/>
</dbReference>
<reference evidence="1 2" key="1">
    <citation type="journal article" date="2015" name="Genome Biol. Evol.">
        <title>Comparative Genomics of a Bacterivorous Green Alga Reveals Evolutionary Causalities and Consequences of Phago-Mixotrophic Mode of Nutrition.</title>
        <authorList>
            <person name="Burns J.A."/>
            <person name="Paasch A."/>
            <person name="Narechania A."/>
            <person name="Kim E."/>
        </authorList>
    </citation>
    <scope>NUCLEOTIDE SEQUENCE [LARGE SCALE GENOMIC DNA]</scope>
    <source>
        <strain evidence="1 2">PLY_AMNH</strain>
    </source>
</reference>
<name>A0AAE0C2R7_9CHLO</name>
<accession>A0AAE0C2R7</accession>
<dbReference type="Gene3D" id="3.10.450.50">
    <property type="match status" value="1"/>
</dbReference>
<comment type="caution">
    <text evidence="1">The sequence shown here is derived from an EMBL/GenBank/DDBJ whole genome shotgun (WGS) entry which is preliminary data.</text>
</comment>
<dbReference type="AlphaFoldDB" id="A0AAE0C2R7"/>
<evidence type="ECO:0000313" key="1">
    <source>
        <dbReference type="EMBL" id="KAK3246330.1"/>
    </source>
</evidence>